<dbReference type="Proteomes" id="UP001562357">
    <property type="component" value="Unassembled WGS sequence"/>
</dbReference>
<comment type="caution">
    <text evidence="2">The sequence shown here is derived from an EMBL/GenBank/DDBJ whole genome shotgun (WGS) entry which is preliminary data.</text>
</comment>
<evidence type="ECO:0000313" key="3">
    <source>
        <dbReference type="Proteomes" id="UP001562357"/>
    </source>
</evidence>
<protein>
    <submittedName>
        <fullName evidence="2">Uncharacterized protein</fullName>
    </submittedName>
</protein>
<feature type="region of interest" description="Disordered" evidence="1">
    <location>
        <begin position="58"/>
        <end position="93"/>
    </location>
</feature>
<name>A0ABQ0CNY6_9HYPO</name>
<sequence length="93" mass="9608">MHLEVWNRVTGPWWTTALAGPPDGDKMILAPEVKSGGSLKTFGVAYTCDEFPAASWIEGGDGTNVPGSGPGGGKSQTRCAGSQCRAGVKAEQN</sequence>
<reference evidence="3" key="1">
    <citation type="submission" date="2024-06" db="EMBL/GenBank/DDBJ databases">
        <title>Draft Genome Sequences of Epichloe bromicola Strains Isolated from Elymus ciliaris.</title>
        <authorList>
            <consortium name="Epichloe bromicola genome sequencing consortium"/>
            <person name="Miura A."/>
            <person name="Imano S."/>
            <person name="Ashida A."/>
            <person name="Sato I."/>
            <person name="Chiba S."/>
            <person name="Tanaka A."/>
            <person name="Camagna M."/>
            <person name="Takemoto D."/>
        </authorList>
    </citation>
    <scope>NUCLEOTIDE SEQUENCE [LARGE SCALE GENOMIC DNA]</scope>
    <source>
        <strain evidence="3">DP</strain>
    </source>
</reference>
<evidence type="ECO:0000256" key="1">
    <source>
        <dbReference type="SAM" id="MobiDB-lite"/>
    </source>
</evidence>
<dbReference type="EMBL" id="BAAFGZ010000113">
    <property type="protein sequence ID" value="GAB0135159.1"/>
    <property type="molecule type" value="Genomic_DNA"/>
</dbReference>
<evidence type="ECO:0000313" key="2">
    <source>
        <dbReference type="EMBL" id="GAB0135159.1"/>
    </source>
</evidence>
<accession>A0ABQ0CNY6</accession>
<gene>
    <name evidence="2" type="primary">g3506</name>
    <name evidence="2" type="ORF">EsDP_00003506</name>
</gene>
<keyword evidence="3" id="KW-1185">Reference proteome</keyword>
<proteinExistence type="predicted"/>
<organism evidence="2 3">
    <name type="scientific">Epichloe bromicola</name>
    <dbReference type="NCBI Taxonomy" id="79588"/>
    <lineage>
        <taxon>Eukaryota</taxon>
        <taxon>Fungi</taxon>
        <taxon>Dikarya</taxon>
        <taxon>Ascomycota</taxon>
        <taxon>Pezizomycotina</taxon>
        <taxon>Sordariomycetes</taxon>
        <taxon>Hypocreomycetidae</taxon>
        <taxon>Hypocreales</taxon>
        <taxon>Clavicipitaceae</taxon>
        <taxon>Epichloe</taxon>
    </lineage>
</organism>